<gene>
    <name evidence="1" type="ORF">SKAU_G00324200</name>
</gene>
<name>A0A9Q1EPB4_SYNKA</name>
<evidence type="ECO:0000313" key="2">
    <source>
        <dbReference type="Proteomes" id="UP001152622"/>
    </source>
</evidence>
<proteinExistence type="predicted"/>
<sequence>MDACPCTQRPVGLCQFAYASGGFGPEQGPSRANGPPAAVRVLPLSVLLSVQQAPPSLPTAALLVTLDSCGLDAYLMVPYKEWRPELLSAARLNPYYTLHWSLSCGVNQRPSGPLHLPLAVSSLCPQTKVRLGAEMAS</sequence>
<dbReference type="Proteomes" id="UP001152622">
    <property type="component" value="Chromosome 14"/>
</dbReference>
<dbReference type="AlphaFoldDB" id="A0A9Q1EPB4"/>
<comment type="caution">
    <text evidence="1">The sequence shown here is derived from an EMBL/GenBank/DDBJ whole genome shotgun (WGS) entry which is preliminary data.</text>
</comment>
<dbReference type="EMBL" id="JAINUF010000014">
    <property type="protein sequence ID" value="KAJ8342492.1"/>
    <property type="molecule type" value="Genomic_DNA"/>
</dbReference>
<accession>A0A9Q1EPB4</accession>
<evidence type="ECO:0000313" key="1">
    <source>
        <dbReference type="EMBL" id="KAJ8342492.1"/>
    </source>
</evidence>
<protein>
    <submittedName>
        <fullName evidence="1">Uncharacterized protein</fullName>
    </submittedName>
</protein>
<reference evidence="1" key="1">
    <citation type="journal article" date="2023" name="Science">
        <title>Genome structures resolve the early diversification of teleost fishes.</title>
        <authorList>
            <person name="Parey E."/>
            <person name="Louis A."/>
            <person name="Montfort J."/>
            <person name="Bouchez O."/>
            <person name="Roques C."/>
            <person name="Iampietro C."/>
            <person name="Lluch J."/>
            <person name="Castinel A."/>
            <person name="Donnadieu C."/>
            <person name="Desvignes T."/>
            <person name="Floi Bucao C."/>
            <person name="Jouanno E."/>
            <person name="Wen M."/>
            <person name="Mejri S."/>
            <person name="Dirks R."/>
            <person name="Jansen H."/>
            <person name="Henkel C."/>
            <person name="Chen W.J."/>
            <person name="Zahm M."/>
            <person name="Cabau C."/>
            <person name="Klopp C."/>
            <person name="Thompson A.W."/>
            <person name="Robinson-Rechavi M."/>
            <person name="Braasch I."/>
            <person name="Lecointre G."/>
            <person name="Bobe J."/>
            <person name="Postlethwait J.H."/>
            <person name="Berthelot C."/>
            <person name="Roest Crollius H."/>
            <person name="Guiguen Y."/>
        </authorList>
    </citation>
    <scope>NUCLEOTIDE SEQUENCE</scope>
    <source>
        <strain evidence="1">WJC10195</strain>
    </source>
</reference>
<organism evidence="1 2">
    <name type="scientific">Synaphobranchus kaupii</name>
    <name type="common">Kaup's arrowtooth eel</name>
    <dbReference type="NCBI Taxonomy" id="118154"/>
    <lineage>
        <taxon>Eukaryota</taxon>
        <taxon>Metazoa</taxon>
        <taxon>Chordata</taxon>
        <taxon>Craniata</taxon>
        <taxon>Vertebrata</taxon>
        <taxon>Euteleostomi</taxon>
        <taxon>Actinopterygii</taxon>
        <taxon>Neopterygii</taxon>
        <taxon>Teleostei</taxon>
        <taxon>Anguilliformes</taxon>
        <taxon>Synaphobranchidae</taxon>
        <taxon>Synaphobranchus</taxon>
    </lineage>
</organism>
<keyword evidence="2" id="KW-1185">Reference proteome</keyword>